<dbReference type="Pfam" id="PF01679">
    <property type="entry name" value="Pmp3"/>
    <property type="match status" value="1"/>
</dbReference>
<dbReference type="RefSeq" id="NP_983380.1">
    <property type="nucleotide sequence ID" value="NM_208733.1"/>
</dbReference>
<evidence type="ECO:0000256" key="5">
    <source>
        <dbReference type="ARBA" id="ARBA00023136"/>
    </source>
</evidence>
<dbReference type="InParanoid" id="Q75CD3"/>
<dbReference type="InterPro" id="IPR000612">
    <property type="entry name" value="PMP3"/>
</dbReference>
<dbReference type="OMA" id="HAFYIIS"/>
<dbReference type="EMBL" id="AE016816">
    <property type="protein sequence ID" value="AAS51204.1"/>
    <property type="molecule type" value="Genomic_DNA"/>
</dbReference>
<keyword evidence="9" id="KW-1185">Reference proteome</keyword>
<evidence type="ECO:0000256" key="7">
    <source>
        <dbReference type="SAM" id="Phobius"/>
    </source>
</evidence>
<comment type="subcellular location">
    <subcellularLocation>
        <location evidence="1">Membrane</location>
    </subcellularLocation>
</comment>
<evidence type="ECO:0000313" key="8">
    <source>
        <dbReference type="EMBL" id="AAS51204.1"/>
    </source>
</evidence>
<dbReference type="GeneID" id="4619505"/>
<sequence length="127" mass="13988">MCCGCTCSDCILYFLGFLIPPVAVLLRSGCFSLDLLLNTILTCLGVLPGIVHAFYYIHITSPLRHQYGDPVPVGTLDRFLYDRQRLDQAVAAQRLGGSGPMPEEQRPLTYSSNSKAQMAPPPYNEHA</sequence>
<dbReference type="PANTHER" id="PTHR21659">
    <property type="entry name" value="HYDROPHOBIC PROTEIN RCI2 LOW TEMPERATURE AND SALT RESPONSIVE PROTEIN LTI6 -RELATED"/>
    <property type="match status" value="1"/>
</dbReference>
<name>Q75CD3_EREGS</name>
<reference evidence="9" key="2">
    <citation type="journal article" date="2013" name="G3 (Bethesda)">
        <title>Genomes of Ashbya fungi isolated from insects reveal four mating-type loci, numerous translocations, lack of transposons, and distinct gene duplications.</title>
        <authorList>
            <person name="Dietrich F.S."/>
            <person name="Voegeli S."/>
            <person name="Kuo S."/>
            <person name="Philippsen P."/>
        </authorList>
    </citation>
    <scope>GENOME REANNOTATION</scope>
    <source>
        <strain evidence="9">ATCC 10895 / CBS 109.51 / FGSC 9923 / NRRL Y-1056</strain>
    </source>
</reference>
<dbReference type="eggNOG" id="KOG1773">
    <property type="taxonomic scope" value="Eukaryota"/>
</dbReference>
<comment type="similarity">
    <text evidence="2">Belongs to the UPF0057 (PMP3) family.</text>
</comment>
<reference evidence="8 9" key="1">
    <citation type="journal article" date="2004" name="Science">
        <title>The Ashbya gossypii genome as a tool for mapping the ancient Saccharomyces cerevisiae genome.</title>
        <authorList>
            <person name="Dietrich F.S."/>
            <person name="Voegeli S."/>
            <person name="Brachat S."/>
            <person name="Lerch A."/>
            <person name="Gates K."/>
            <person name="Steiner S."/>
            <person name="Mohr C."/>
            <person name="Pohlmann R."/>
            <person name="Luedi P."/>
            <person name="Choi S."/>
            <person name="Wing R.A."/>
            <person name="Flavier A."/>
            <person name="Gaffney T.D."/>
            <person name="Philippsen P."/>
        </authorList>
    </citation>
    <scope>NUCLEOTIDE SEQUENCE [LARGE SCALE GENOMIC DNA]</scope>
    <source>
        <strain evidence="9">ATCC 10895 / CBS 109.51 / FGSC 9923 / NRRL Y-1056</strain>
    </source>
</reference>
<evidence type="ECO:0000256" key="1">
    <source>
        <dbReference type="ARBA" id="ARBA00004370"/>
    </source>
</evidence>
<feature type="region of interest" description="Disordered" evidence="6">
    <location>
        <begin position="93"/>
        <end position="127"/>
    </location>
</feature>
<dbReference type="Proteomes" id="UP000000591">
    <property type="component" value="Chromosome III"/>
</dbReference>
<accession>Q75CD3</accession>
<keyword evidence="4 7" id="KW-1133">Transmembrane helix</keyword>
<dbReference type="KEGG" id="ago:AGOS_ACL024W"/>
<keyword evidence="3 7" id="KW-0812">Transmembrane</keyword>
<dbReference type="OrthoDB" id="2802411at2759"/>
<feature type="transmembrane region" description="Helical" evidence="7">
    <location>
        <begin position="12"/>
        <end position="29"/>
    </location>
</feature>
<evidence type="ECO:0000256" key="6">
    <source>
        <dbReference type="SAM" id="MobiDB-lite"/>
    </source>
</evidence>
<dbReference type="PANTHER" id="PTHR21659:SF114">
    <property type="entry name" value="PROTEIN SNA4"/>
    <property type="match status" value="1"/>
</dbReference>
<dbReference type="GO" id="GO:0016020">
    <property type="term" value="C:membrane"/>
    <property type="evidence" value="ECO:0007669"/>
    <property type="project" value="UniProtKB-SubCell"/>
</dbReference>
<organism evidence="8 9">
    <name type="scientific">Eremothecium gossypii (strain ATCC 10895 / CBS 109.51 / FGSC 9923 / NRRL Y-1056)</name>
    <name type="common">Yeast</name>
    <name type="synonym">Ashbya gossypii</name>
    <dbReference type="NCBI Taxonomy" id="284811"/>
    <lineage>
        <taxon>Eukaryota</taxon>
        <taxon>Fungi</taxon>
        <taxon>Dikarya</taxon>
        <taxon>Ascomycota</taxon>
        <taxon>Saccharomycotina</taxon>
        <taxon>Saccharomycetes</taxon>
        <taxon>Saccharomycetales</taxon>
        <taxon>Saccharomycetaceae</taxon>
        <taxon>Eremothecium</taxon>
    </lineage>
</organism>
<evidence type="ECO:0000256" key="2">
    <source>
        <dbReference type="ARBA" id="ARBA00009530"/>
    </source>
</evidence>
<evidence type="ECO:0000256" key="4">
    <source>
        <dbReference type="ARBA" id="ARBA00022989"/>
    </source>
</evidence>
<protein>
    <submittedName>
        <fullName evidence="8">ACL024Wp</fullName>
    </submittedName>
</protein>
<proteinExistence type="inferred from homology"/>
<gene>
    <name evidence="8" type="ORF">AGOS_ACL024W</name>
</gene>
<evidence type="ECO:0000256" key="3">
    <source>
        <dbReference type="ARBA" id="ARBA00022692"/>
    </source>
</evidence>
<feature type="transmembrane region" description="Helical" evidence="7">
    <location>
        <begin position="35"/>
        <end position="57"/>
    </location>
</feature>
<dbReference type="AlphaFoldDB" id="Q75CD3"/>
<evidence type="ECO:0000313" key="9">
    <source>
        <dbReference type="Proteomes" id="UP000000591"/>
    </source>
</evidence>
<keyword evidence="5 7" id="KW-0472">Membrane</keyword>
<dbReference type="HOGENOM" id="CLU_107649_0_2_1"/>